<dbReference type="RefSeq" id="WP_201697607.1">
    <property type="nucleotide sequence ID" value="NZ_CAJHCQ010000010.1"/>
</dbReference>
<evidence type="ECO:0000313" key="1">
    <source>
        <dbReference type="EMBL" id="CAD6543012.1"/>
    </source>
</evidence>
<name>A0ABM8NTN1_9BURK</name>
<reference evidence="1 2" key="1">
    <citation type="submission" date="2020-10" db="EMBL/GenBank/DDBJ databases">
        <authorList>
            <person name="Peeters C."/>
        </authorList>
    </citation>
    <scope>NUCLEOTIDE SEQUENCE [LARGE SCALE GENOMIC DNA]</scope>
    <source>
        <strain evidence="1 2">LMG 27952</strain>
    </source>
</reference>
<comment type="caution">
    <text evidence="1">The sequence shown here is derived from an EMBL/GenBank/DDBJ whole genome shotgun (WGS) entry which is preliminary data.</text>
</comment>
<sequence length="73" mass="8194">MNVRIEIAHLRLAGLDEWTARRVLAHLRTELAARAGGATWRTTRVTVLRASIRDDDPRHIARALAEALVRSVT</sequence>
<gene>
    <name evidence="1" type="ORF">LMG27952_03973</name>
</gene>
<proteinExistence type="predicted"/>
<keyword evidence="2" id="KW-1185">Reference proteome</keyword>
<accession>A0ABM8NTN1</accession>
<protein>
    <submittedName>
        <fullName evidence="1">Uncharacterized protein</fullName>
    </submittedName>
</protein>
<dbReference type="Proteomes" id="UP000656319">
    <property type="component" value="Unassembled WGS sequence"/>
</dbReference>
<dbReference type="EMBL" id="CAJHCQ010000010">
    <property type="protein sequence ID" value="CAD6543012.1"/>
    <property type="molecule type" value="Genomic_DNA"/>
</dbReference>
<organism evidence="1 2">
    <name type="scientific">Paraburkholderia hiiakae</name>
    <dbReference type="NCBI Taxonomy" id="1081782"/>
    <lineage>
        <taxon>Bacteria</taxon>
        <taxon>Pseudomonadati</taxon>
        <taxon>Pseudomonadota</taxon>
        <taxon>Betaproteobacteria</taxon>
        <taxon>Burkholderiales</taxon>
        <taxon>Burkholderiaceae</taxon>
        <taxon>Paraburkholderia</taxon>
    </lineage>
</organism>
<evidence type="ECO:0000313" key="2">
    <source>
        <dbReference type="Proteomes" id="UP000656319"/>
    </source>
</evidence>